<feature type="compositionally biased region" description="Low complexity" evidence="2">
    <location>
        <begin position="653"/>
        <end position="668"/>
    </location>
</feature>
<dbReference type="AlphaFoldDB" id="A0A4Y3KLU6"/>
<feature type="region of interest" description="Disordered" evidence="2">
    <location>
        <begin position="1"/>
        <end position="22"/>
    </location>
</feature>
<feature type="region of interest" description="Disordered" evidence="2">
    <location>
        <begin position="247"/>
        <end position="266"/>
    </location>
</feature>
<keyword evidence="6" id="KW-1185">Reference proteome</keyword>
<evidence type="ECO:0000256" key="1">
    <source>
        <dbReference type="ARBA" id="ARBA00022737"/>
    </source>
</evidence>
<proteinExistence type="predicted"/>
<dbReference type="OrthoDB" id="3751446at2"/>
<dbReference type="InterPro" id="IPR056823">
    <property type="entry name" value="TEN-like_YD-shell"/>
</dbReference>
<feature type="transmembrane region" description="Helical" evidence="3">
    <location>
        <begin position="876"/>
        <end position="899"/>
    </location>
</feature>
<dbReference type="Gene3D" id="2.180.10.10">
    <property type="entry name" value="RHS repeat-associated core"/>
    <property type="match status" value="1"/>
</dbReference>
<gene>
    <name evidence="5" type="ORF">CGE01nite_20940</name>
</gene>
<dbReference type="NCBIfam" id="TIGR01643">
    <property type="entry name" value="YD_repeat_2x"/>
    <property type="match status" value="1"/>
</dbReference>
<feature type="transmembrane region" description="Helical" evidence="3">
    <location>
        <begin position="841"/>
        <end position="864"/>
    </location>
</feature>
<keyword evidence="1" id="KW-0677">Repeat</keyword>
<organism evidence="5 6">
    <name type="scientific">Cellulomonas gelida</name>
    <dbReference type="NCBI Taxonomy" id="1712"/>
    <lineage>
        <taxon>Bacteria</taxon>
        <taxon>Bacillati</taxon>
        <taxon>Actinomycetota</taxon>
        <taxon>Actinomycetes</taxon>
        <taxon>Micrococcales</taxon>
        <taxon>Cellulomonadaceae</taxon>
        <taxon>Cellulomonas</taxon>
    </lineage>
</organism>
<dbReference type="InterPro" id="IPR022385">
    <property type="entry name" value="Rhs_assc_core"/>
</dbReference>
<comment type="caution">
    <text evidence="5">The sequence shown here is derived from an EMBL/GenBank/DDBJ whole genome shotgun (WGS) entry which is preliminary data.</text>
</comment>
<dbReference type="RefSeq" id="WP_141370765.1">
    <property type="nucleotide sequence ID" value="NZ_BJLQ01000021.1"/>
</dbReference>
<dbReference type="PANTHER" id="PTHR32305:SF15">
    <property type="entry name" value="PROTEIN RHSA-RELATED"/>
    <property type="match status" value="1"/>
</dbReference>
<reference evidence="5 6" key="1">
    <citation type="submission" date="2019-06" db="EMBL/GenBank/DDBJ databases">
        <title>Whole genome shotgun sequence of Cellulomonas gelida NBRC 3748.</title>
        <authorList>
            <person name="Hosoyama A."/>
            <person name="Uohara A."/>
            <person name="Ohji S."/>
            <person name="Ichikawa N."/>
        </authorList>
    </citation>
    <scope>NUCLEOTIDE SEQUENCE [LARGE SCALE GENOMIC DNA]</scope>
    <source>
        <strain evidence="5 6">NBRC 3748</strain>
    </source>
</reference>
<keyword evidence="3" id="KW-0812">Transmembrane</keyword>
<dbReference type="PANTHER" id="PTHR32305">
    <property type="match status" value="1"/>
</dbReference>
<dbReference type="EMBL" id="BJLQ01000021">
    <property type="protein sequence ID" value="GEA84843.1"/>
    <property type="molecule type" value="Genomic_DNA"/>
</dbReference>
<feature type="domain" description="Teneurin-like YD-shell" evidence="4">
    <location>
        <begin position="476"/>
        <end position="603"/>
    </location>
</feature>
<keyword evidence="3" id="KW-1133">Transmembrane helix</keyword>
<evidence type="ECO:0000259" key="4">
    <source>
        <dbReference type="Pfam" id="PF25023"/>
    </source>
</evidence>
<dbReference type="Proteomes" id="UP000320461">
    <property type="component" value="Unassembled WGS sequence"/>
</dbReference>
<evidence type="ECO:0000313" key="5">
    <source>
        <dbReference type="EMBL" id="GEA84843.1"/>
    </source>
</evidence>
<evidence type="ECO:0000256" key="2">
    <source>
        <dbReference type="SAM" id="MobiDB-lite"/>
    </source>
</evidence>
<dbReference type="Pfam" id="PF05593">
    <property type="entry name" value="RHS_repeat"/>
    <property type="match status" value="1"/>
</dbReference>
<sequence length="935" mass="97357">MFGQDHAAEVPTTPTSTDLPYGDLQLTDDDGRVVNTATYSGKGWALTSTGYDDTGLVVRELDARAIATIIDAGGVADPDQYATIIRYNPEITAPFAITTEVGDIDPGDVLTVAGTVVTDVWGPTVEVTSSDGSVTLARKHTHADYDQGAPNDGVNPQTGLPYLLPTTLTIRQADPASGSSNPEDAYALGTVVATTVHGYAPVEDGASLTGPTSGWVLSTPTTSHVDADGDGFGGADDIVSRTILDAEGRTIASRQPNSDGTDAGTTTTSYYTAGSQLGADAVCGAKPQWAGLACRTSTADAAATPVTTIASYDKYLSAQTVTEARGTVTRTTTSTFDTAGRSVTTTVAVTGLTSSTPVPTTKTVYSSLTGLVVATQSLTGPGDVTDQVTTGYDGWGRPVTYTDTDGTITSTTYDAAGRVASSAIAGVGTTTNTYAPVTGLLVEQSATGVEGSFTATYDMTGQILTQQTPGGVLQRNTYNIAGRQTSRTYEVAGSPVATWTQGYDILDRVNGIDLTAPSLSRTQRYTFDNAARLVSATDTANGSCTRRDYGFDPNGNRVRVAASIDDGACTMTGGTTSAWAFDAADRVQLGANGVGAYVYDELGRQTTVPAVDTPAGATVGDLTIAYYDTDAARGLTQDGTTTTYQLDPRGRRTTASSTTGAMSSTTTHHYSDTSDNPTWATTASGPETATTRYLSSIAGDLSATLADDSLSIALTDPHGDVLTTLTRVDDNLVPDVANLYDEYGNATTHPNTGALTYGWLGAEQRAADTSGLLLMGARLYSPRTGSFTSVDPITSGNTTAYAYPQDPVNEFDLDGLARTCNFLCVGAAFAVSLATNAGCKVALASVVGLGAFFCSGVAQGMNYLAKYVWKYAGDKAFSALAAAGEFFKGFVFGLVKFTVLRKLGQYLLRWASGTKYYTVVTYVNKWLLKGPKHAR</sequence>
<keyword evidence="3" id="KW-0472">Membrane</keyword>
<protein>
    <recommendedName>
        <fullName evidence="4">Teneurin-like YD-shell domain-containing protein</fullName>
    </recommendedName>
</protein>
<dbReference type="InterPro" id="IPR050708">
    <property type="entry name" value="T6SS_VgrG/RHS"/>
</dbReference>
<feature type="region of interest" description="Disordered" evidence="2">
    <location>
        <begin position="639"/>
        <end position="680"/>
    </location>
</feature>
<dbReference type="Pfam" id="PF25023">
    <property type="entry name" value="TEN_YD-shell"/>
    <property type="match status" value="1"/>
</dbReference>
<accession>A0A4Y3KLU6</accession>
<feature type="transmembrane region" description="Helical" evidence="3">
    <location>
        <begin position="815"/>
        <end position="834"/>
    </location>
</feature>
<name>A0A4Y3KLU6_9CELL</name>
<evidence type="ECO:0000256" key="3">
    <source>
        <dbReference type="SAM" id="Phobius"/>
    </source>
</evidence>
<dbReference type="InterPro" id="IPR006530">
    <property type="entry name" value="YD"/>
</dbReference>
<dbReference type="InterPro" id="IPR031325">
    <property type="entry name" value="RHS_repeat"/>
</dbReference>
<evidence type="ECO:0000313" key="6">
    <source>
        <dbReference type="Proteomes" id="UP000320461"/>
    </source>
</evidence>
<dbReference type="NCBIfam" id="TIGR03696">
    <property type="entry name" value="Rhs_assc_core"/>
    <property type="match status" value="1"/>
</dbReference>